<name>A0A146L460_LYGHE</name>
<proteinExistence type="predicted"/>
<feature type="region of interest" description="Disordered" evidence="1">
    <location>
        <begin position="276"/>
        <end position="300"/>
    </location>
</feature>
<protein>
    <submittedName>
        <fullName evidence="2">Uncharacterized protein</fullName>
    </submittedName>
</protein>
<gene>
    <name evidence="2" type="ORF">g.78840</name>
</gene>
<feature type="compositionally biased region" description="Basic and acidic residues" evidence="1">
    <location>
        <begin position="822"/>
        <end position="834"/>
    </location>
</feature>
<feature type="region of interest" description="Disordered" evidence="1">
    <location>
        <begin position="239"/>
        <end position="258"/>
    </location>
</feature>
<feature type="compositionally biased region" description="Basic and acidic residues" evidence="1">
    <location>
        <begin position="246"/>
        <end position="258"/>
    </location>
</feature>
<reference evidence="2" key="1">
    <citation type="journal article" date="2016" name="Gigascience">
        <title>De novo construction of an expanded transcriptome assembly for the western tarnished plant bug, Lygus hesperus.</title>
        <authorList>
            <person name="Tassone E.E."/>
            <person name="Geib S.M."/>
            <person name="Hall B."/>
            <person name="Fabrick J.A."/>
            <person name="Brent C.S."/>
            <person name="Hull J.J."/>
        </authorList>
    </citation>
    <scope>NUCLEOTIDE SEQUENCE</scope>
</reference>
<dbReference type="AlphaFoldDB" id="A0A146L460"/>
<organism evidence="2">
    <name type="scientific">Lygus hesperus</name>
    <name type="common">Western plant bug</name>
    <dbReference type="NCBI Taxonomy" id="30085"/>
    <lineage>
        <taxon>Eukaryota</taxon>
        <taxon>Metazoa</taxon>
        <taxon>Ecdysozoa</taxon>
        <taxon>Arthropoda</taxon>
        <taxon>Hexapoda</taxon>
        <taxon>Insecta</taxon>
        <taxon>Pterygota</taxon>
        <taxon>Neoptera</taxon>
        <taxon>Paraneoptera</taxon>
        <taxon>Hemiptera</taxon>
        <taxon>Heteroptera</taxon>
        <taxon>Panheteroptera</taxon>
        <taxon>Cimicomorpha</taxon>
        <taxon>Miridae</taxon>
        <taxon>Mirini</taxon>
        <taxon>Lygus</taxon>
    </lineage>
</organism>
<feature type="compositionally biased region" description="Basic and acidic residues" evidence="1">
    <location>
        <begin position="392"/>
        <end position="403"/>
    </location>
</feature>
<evidence type="ECO:0000256" key="1">
    <source>
        <dbReference type="SAM" id="MobiDB-lite"/>
    </source>
</evidence>
<feature type="compositionally biased region" description="Low complexity" evidence="1">
    <location>
        <begin position="278"/>
        <end position="293"/>
    </location>
</feature>
<feature type="region of interest" description="Disordered" evidence="1">
    <location>
        <begin position="482"/>
        <end position="606"/>
    </location>
</feature>
<feature type="region of interest" description="Disordered" evidence="1">
    <location>
        <begin position="368"/>
        <end position="416"/>
    </location>
</feature>
<feature type="region of interest" description="Disordered" evidence="1">
    <location>
        <begin position="645"/>
        <end position="745"/>
    </location>
</feature>
<feature type="compositionally biased region" description="Polar residues" evidence="1">
    <location>
        <begin position="522"/>
        <end position="567"/>
    </location>
</feature>
<accession>A0A146L460</accession>
<dbReference type="EMBL" id="GDHC01016583">
    <property type="protein sequence ID" value="JAQ02046.1"/>
    <property type="molecule type" value="Transcribed_RNA"/>
</dbReference>
<feature type="compositionally biased region" description="Polar residues" evidence="1">
    <location>
        <begin position="594"/>
        <end position="606"/>
    </location>
</feature>
<evidence type="ECO:0000313" key="2">
    <source>
        <dbReference type="EMBL" id="JAQ02046.1"/>
    </source>
</evidence>
<sequence length="898" mass="99284">MSNVDENEDGSDEDMFSPKKNRCKIETAIVQLANRPPGCKERLVNSFKRMLTGVPPPPDYTNPDFNLDKMLTHWRENQNLVWDNENRRNCDSSKDGDSALGICLNLDDSCEELELLGRQICERYIWSETSAVTSSVYVKLTQSAKKRRKANGWGLSPRTRISYLTRRMTTFQKDNIAAAVASNKTAQILVAKVDGKKGSAGKCDFKGKRALFQSPENQNKYRTPEQGKDKKLVRRLLLNSSPQGSDKSRCSRELETAKSSEKRRCSRSLFSCKTEEVSGQSSNQTTPNQNQQGLKTPLSTQHRQKMLWAVSNALKAVKIRMTDPEFKTFAGPLFKATTEKWRASFNSPSGDKKASTSDAMLTAAKSLVEGITGRKMSPKSAKKNPTLRMRTKTPDKSGRRDENSPPSVVNPAAPTIKDTADAGGVFPLEHVGVLAEKLDPGGNTYSFGIQITNQSRKRKLEEGGDTEPSSILLSPRALRMRTPSKTTGLTPKKLTFHPSVVDGTPSKSLNDSPLAKRRKLAISTTPTKVEPTPSQSPRVLRTRTPSKLDSTAGVQCNGGTPKKSGSTPLKLPSVPGHLKKVTPKKTRSIPPQLPTVSENLEKNNATPIKSENEDVEMGPLSPPMLRTRASSKIPETVEVNCRRVTPKKLRSTPSKKSPHPKNVENCTDAVTPSKSPADIKGILMSPRLMSPRLLRNRTPSRVVPASDIGSSKKTPKKVLFAPIDHKDDNSSNQERYLQPDLSKPSWDELRNDVEVMPLLPANENSIPDSNLPQIPFECEGKVLRSISNKLGEGSSALKTSPGTRRSERRTSQASPDFVKSPKRNETSKDRDAKKCTPRAKKSESVQSEYEIHDPPPPVLRPENVTVRRSSRRSSMEMAPPVLEMEISESTPPPLILER</sequence>
<feature type="compositionally biased region" description="Polar residues" evidence="1">
    <location>
        <begin position="664"/>
        <end position="674"/>
    </location>
</feature>
<feature type="region of interest" description="Disordered" evidence="1">
    <location>
        <begin position="792"/>
        <end position="898"/>
    </location>
</feature>
<feature type="compositionally biased region" description="Basic residues" evidence="1">
    <location>
        <begin position="577"/>
        <end position="587"/>
    </location>
</feature>